<dbReference type="InterPro" id="IPR000340">
    <property type="entry name" value="Dual-sp_phosphatase_cat-dom"/>
</dbReference>
<dbReference type="STRING" id="75913.A0A0K0FN88"/>
<keyword evidence="3" id="KW-0378">Hydrolase</keyword>
<dbReference type="Gene3D" id="3.90.190.10">
    <property type="entry name" value="Protein tyrosine phosphatase superfamily"/>
    <property type="match status" value="1"/>
</dbReference>
<evidence type="ECO:0000259" key="7">
    <source>
        <dbReference type="PROSITE" id="PS50054"/>
    </source>
</evidence>
<evidence type="ECO:0000256" key="4">
    <source>
        <dbReference type="ARBA" id="ARBA00022912"/>
    </source>
</evidence>
<dbReference type="PROSITE" id="PS50056">
    <property type="entry name" value="TYR_PHOSPHATASE_2"/>
    <property type="match status" value="1"/>
</dbReference>
<comment type="similarity">
    <text evidence="1">Belongs to the protein-tyrosine phosphatase family. Non-receptor class dual specificity subfamily.</text>
</comment>
<dbReference type="PANTHER" id="PTHR45848">
    <property type="entry name" value="DUAL SPECIFICITY PROTEIN PHOSPHATASE 12 FAMILY MEMBER"/>
    <property type="match status" value="1"/>
</dbReference>
<reference evidence="10" key="2">
    <citation type="submission" date="2015-08" db="UniProtKB">
        <authorList>
            <consortium name="WormBaseParasite"/>
        </authorList>
    </citation>
    <scope>IDENTIFICATION</scope>
</reference>
<evidence type="ECO:0000256" key="1">
    <source>
        <dbReference type="ARBA" id="ARBA00008601"/>
    </source>
</evidence>
<dbReference type="SMART" id="SM00195">
    <property type="entry name" value="DSPc"/>
    <property type="match status" value="1"/>
</dbReference>
<dbReference type="InterPro" id="IPR016278">
    <property type="entry name" value="DUSP12"/>
</dbReference>
<evidence type="ECO:0000313" key="9">
    <source>
        <dbReference type="Proteomes" id="UP000035680"/>
    </source>
</evidence>
<evidence type="ECO:0000259" key="8">
    <source>
        <dbReference type="PROSITE" id="PS50056"/>
    </source>
</evidence>
<evidence type="ECO:0000313" key="10">
    <source>
        <dbReference type="WBParaSite" id="SVE_1046800.1"/>
    </source>
</evidence>
<evidence type="ECO:0000256" key="6">
    <source>
        <dbReference type="SAM" id="MobiDB-lite"/>
    </source>
</evidence>
<feature type="domain" description="Tyrosine specific protein phosphatases" evidence="8">
    <location>
        <begin position="68"/>
        <end position="126"/>
    </location>
</feature>
<dbReference type="EC" id="3.1.3.48" evidence="2"/>
<dbReference type="PIRSF" id="PIRSF000941">
    <property type="entry name" value="DUSP12"/>
    <property type="match status" value="1"/>
</dbReference>
<dbReference type="PROSITE" id="PS00383">
    <property type="entry name" value="TYR_PHOSPHATASE_1"/>
    <property type="match status" value="1"/>
</dbReference>
<reference evidence="9" key="1">
    <citation type="submission" date="2014-07" db="EMBL/GenBank/DDBJ databases">
        <authorList>
            <person name="Martin A.A"/>
            <person name="De Silva N."/>
        </authorList>
    </citation>
    <scope>NUCLEOTIDE SEQUENCE</scope>
</reference>
<dbReference type="GO" id="GO:0005634">
    <property type="term" value="C:nucleus"/>
    <property type="evidence" value="ECO:0007669"/>
    <property type="project" value="TreeGrafter"/>
</dbReference>
<keyword evidence="4" id="KW-0904">Protein phosphatase</keyword>
<dbReference type="InterPro" id="IPR000387">
    <property type="entry name" value="Tyr_Pase_dom"/>
</dbReference>
<feature type="region of interest" description="Disordered" evidence="6">
    <location>
        <begin position="302"/>
        <end position="323"/>
    </location>
</feature>
<feature type="compositionally biased region" description="Low complexity" evidence="6">
    <location>
        <begin position="304"/>
        <end position="315"/>
    </location>
</feature>
<keyword evidence="9" id="KW-1185">Reference proteome</keyword>
<feature type="active site" description="Phosphocysteine intermediate" evidence="5">
    <location>
        <position position="91"/>
    </location>
</feature>
<dbReference type="Pfam" id="PF00782">
    <property type="entry name" value="DSPc"/>
    <property type="match status" value="1"/>
</dbReference>
<accession>A0A0K0FN88</accession>
<dbReference type="WBParaSite" id="SVE_1046800.1">
    <property type="protein sequence ID" value="SVE_1046800.1"/>
    <property type="gene ID" value="SVE_1046800"/>
</dbReference>
<dbReference type="PANTHER" id="PTHR45848:SF4">
    <property type="entry name" value="DUAL SPECIFICITY PROTEIN PHOSPHATASE 12"/>
    <property type="match status" value="1"/>
</dbReference>
<dbReference type="InterPro" id="IPR016130">
    <property type="entry name" value="Tyr_Pase_AS"/>
</dbReference>
<proteinExistence type="inferred from homology"/>
<dbReference type="Proteomes" id="UP000035680">
    <property type="component" value="Unassembled WGS sequence"/>
</dbReference>
<dbReference type="PROSITE" id="PS50054">
    <property type="entry name" value="TYR_PHOSPHATASE_DUAL"/>
    <property type="match status" value="1"/>
</dbReference>
<organism evidence="9 10">
    <name type="scientific">Strongyloides venezuelensis</name>
    <name type="common">Threadworm</name>
    <dbReference type="NCBI Taxonomy" id="75913"/>
    <lineage>
        <taxon>Eukaryota</taxon>
        <taxon>Metazoa</taxon>
        <taxon>Ecdysozoa</taxon>
        <taxon>Nematoda</taxon>
        <taxon>Chromadorea</taxon>
        <taxon>Rhabditida</taxon>
        <taxon>Tylenchina</taxon>
        <taxon>Panagrolaimomorpha</taxon>
        <taxon>Strongyloidoidea</taxon>
        <taxon>Strongyloididae</taxon>
        <taxon>Strongyloides</taxon>
    </lineage>
</organism>
<evidence type="ECO:0000256" key="5">
    <source>
        <dbReference type="PIRSR" id="PIRSR000941-50"/>
    </source>
</evidence>
<dbReference type="GO" id="GO:0004725">
    <property type="term" value="F:protein tyrosine phosphatase activity"/>
    <property type="evidence" value="ECO:0007669"/>
    <property type="project" value="UniProtKB-EC"/>
</dbReference>
<evidence type="ECO:0000256" key="2">
    <source>
        <dbReference type="ARBA" id="ARBA00013064"/>
    </source>
</evidence>
<protein>
    <recommendedName>
        <fullName evidence="2">protein-tyrosine-phosphatase</fullName>
        <ecNumber evidence="2">3.1.3.48</ecNumber>
    </recommendedName>
</protein>
<name>A0A0K0FN88_STRVS</name>
<dbReference type="CDD" id="cd14498">
    <property type="entry name" value="DSP"/>
    <property type="match status" value="1"/>
</dbReference>
<dbReference type="InterPro" id="IPR020422">
    <property type="entry name" value="TYR_PHOSPHATASE_DUAL_dom"/>
</dbReference>
<feature type="domain" description="Tyrosine-protein phosphatase" evidence="7">
    <location>
        <begin position="1"/>
        <end position="147"/>
    </location>
</feature>
<dbReference type="GO" id="GO:0008138">
    <property type="term" value="F:protein tyrosine/serine/threonine phosphatase activity"/>
    <property type="evidence" value="ECO:0007669"/>
    <property type="project" value="InterPro"/>
</dbReference>
<evidence type="ECO:0000256" key="3">
    <source>
        <dbReference type="ARBA" id="ARBA00022801"/>
    </source>
</evidence>
<dbReference type="InterPro" id="IPR029021">
    <property type="entry name" value="Prot-tyrosine_phosphatase-like"/>
</dbReference>
<sequence length="323" mass="36897">MDEIVTGLYISGADIVISSKGREKLNNVCIKNIITISAMSIPDDKKISGIGYSFLLCLDQPEQDILGNNFLHNAISIVEKKLSEGRLLIHCEQGISRSATLCIAYVMKIFNYTFSRAYELIKAKHPQACPNSGFVKQLQIFEKLSYDCSEEKLRNSNEYKIWCSNTGNIPKISTSSVSLPHEYEENKSNVVKYRCRKCRNILFNSCNLMVHEIKKKERKNIEDNNQICGFGYYLMPLDWMSLNDIQGKINCPKCNEKIGHYNWSGKECVGESNRFCNEFITPWIYIQKGKVDEMKRLKIYSEKSGNNSPSNDNSSMPKIIITS</sequence>
<dbReference type="SUPFAM" id="SSF52799">
    <property type="entry name" value="(Phosphotyrosine protein) phosphatases II"/>
    <property type="match status" value="1"/>
</dbReference>
<dbReference type="AlphaFoldDB" id="A0A0K0FN88"/>